<dbReference type="OrthoDB" id="1022638at2759"/>
<dbReference type="RefSeq" id="XP_033588394.1">
    <property type="nucleotide sequence ID" value="XM_033729820.1"/>
</dbReference>
<dbReference type="InterPro" id="IPR000210">
    <property type="entry name" value="BTB/POZ_dom"/>
</dbReference>
<name>A0A6A6PQB6_9PEZI</name>
<dbReference type="AlphaFoldDB" id="A0A6A6PQB6"/>
<feature type="region of interest" description="Disordered" evidence="1">
    <location>
        <begin position="324"/>
        <end position="369"/>
    </location>
</feature>
<feature type="region of interest" description="Disordered" evidence="1">
    <location>
        <begin position="259"/>
        <end position="306"/>
    </location>
</feature>
<evidence type="ECO:0000256" key="1">
    <source>
        <dbReference type="SAM" id="MobiDB-lite"/>
    </source>
</evidence>
<dbReference type="EMBL" id="MU001637">
    <property type="protein sequence ID" value="KAF2481824.1"/>
    <property type="molecule type" value="Genomic_DNA"/>
</dbReference>
<evidence type="ECO:0000313" key="3">
    <source>
        <dbReference type="EMBL" id="KAF2481824.1"/>
    </source>
</evidence>
<dbReference type="GeneID" id="54470822"/>
<gene>
    <name evidence="3" type="ORF">BDY17DRAFT_172164</name>
</gene>
<protein>
    <recommendedName>
        <fullName evidence="2">BTB domain-containing protein</fullName>
    </recommendedName>
</protein>
<feature type="compositionally biased region" description="Polar residues" evidence="1">
    <location>
        <begin position="324"/>
        <end position="351"/>
    </location>
</feature>
<organism evidence="3 4">
    <name type="scientific">Neohortaea acidophila</name>
    <dbReference type="NCBI Taxonomy" id="245834"/>
    <lineage>
        <taxon>Eukaryota</taxon>
        <taxon>Fungi</taxon>
        <taxon>Dikarya</taxon>
        <taxon>Ascomycota</taxon>
        <taxon>Pezizomycotina</taxon>
        <taxon>Dothideomycetes</taxon>
        <taxon>Dothideomycetidae</taxon>
        <taxon>Mycosphaerellales</taxon>
        <taxon>Teratosphaeriaceae</taxon>
        <taxon>Neohortaea</taxon>
    </lineage>
</organism>
<evidence type="ECO:0000313" key="4">
    <source>
        <dbReference type="Proteomes" id="UP000799767"/>
    </source>
</evidence>
<proteinExistence type="predicted"/>
<evidence type="ECO:0000259" key="2">
    <source>
        <dbReference type="PROSITE" id="PS50097"/>
    </source>
</evidence>
<feature type="domain" description="BTB" evidence="2">
    <location>
        <begin position="11"/>
        <end position="78"/>
    </location>
</feature>
<dbReference type="PROSITE" id="PS50097">
    <property type="entry name" value="BTB"/>
    <property type="match status" value="1"/>
</dbReference>
<dbReference type="Proteomes" id="UP000799767">
    <property type="component" value="Unassembled WGS sequence"/>
</dbReference>
<accession>A0A6A6PQB6</accession>
<sequence length="369" mass="40286">MSLTVHSSTQPLVTIEMGGSRSKRMMIQRNVLVPRSKFFTNFLGDSLFISLPERFGESVDALECYLEYMNSGKIASTIRSTRKTFNARGEEEYALLCKTYLFADVVEEDGCKDAIMSALLAVYQETEEDGCHRRPSADLVKMMYASTSPGSPLRKFLVDAFIWHNASAMTHARNGQIPDDLVEFFSDVLNTLLLQNAAARHDAGIPSGVRCCDYHVHEDPAMCTTKKRKRAIADVGMAAIQETAHQDDQQALTMTTNTIMPAPTPAATQLTSSQPQSSPAPLARLDTAQPASSSTPAPEHPKPTLFFTRHHSQPLFGQISSPTQTVKAVDSTASQPPAGTGFGQTTDSNAGTGFARFESPAHLPPSWQR</sequence>
<feature type="compositionally biased region" description="Low complexity" evidence="1">
    <location>
        <begin position="266"/>
        <end position="283"/>
    </location>
</feature>
<reference evidence="3" key="1">
    <citation type="journal article" date="2020" name="Stud. Mycol.">
        <title>101 Dothideomycetes genomes: a test case for predicting lifestyles and emergence of pathogens.</title>
        <authorList>
            <person name="Haridas S."/>
            <person name="Albert R."/>
            <person name="Binder M."/>
            <person name="Bloem J."/>
            <person name="Labutti K."/>
            <person name="Salamov A."/>
            <person name="Andreopoulos B."/>
            <person name="Baker S."/>
            <person name="Barry K."/>
            <person name="Bills G."/>
            <person name="Bluhm B."/>
            <person name="Cannon C."/>
            <person name="Castanera R."/>
            <person name="Culley D."/>
            <person name="Daum C."/>
            <person name="Ezra D."/>
            <person name="Gonzalez J."/>
            <person name="Henrissat B."/>
            <person name="Kuo A."/>
            <person name="Liang C."/>
            <person name="Lipzen A."/>
            <person name="Lutzoni F."/>
            <person name="Magnuson J."/>
            <person name="Mondo S."/>
            <person name="Nolan M."/>
            <person name="Ohm R."/>
            <person name="Pangilinan J."/>
            <person name="Park H.-J."/>
            <person name="Ramirez L."/>
            <person name="Alfaro M."/>
            <person name="Sun H."/>
            <person name="Tritt A."/>
            <person name="Yoshinaga Y."/>
            <person name="Zwiers L.-H."/>
            <person name="Turgeon B."/>
            <person name="Goodwin S."/>
            <person name="Spatafora J."/>
            <person name="Crous P."/>
            <person name="Grigoriev I."/>
        </authorList>
    </citation>
    <scope>NUCLEOTIDE SEQUENCE</scope>
    <source>
        <strain evidence="3">CBS 113389</strain>
    </source>
</reference>
<keyword evidence="4" id="KW-1185">Reference proteome</keyword>